<accession>A0ACA9YBP1</accession>
<keyword evidence="2" id="KW-1185">Reference proteome</keyword>
<comment type="caution">
    <text evidence="1">The sequence shown here is derived from an EMBL/GenBank/DDBJ whole genome shotgun (WGS) entry which is preliminary data.</text>
</comment>
<reference evidence="1" key="1">
    <citation type="submission" date="2022-06" db="EMBL/GenBank/DDBJ databases">
        <authorList>
            <person name="Legras J.-L."/>
            <person name="Devillers H."/>
            <person name="Grondin C."/>
        </authorList>
    </citation>
    <scope>NUCLEOTIDE SEQUENCE</scope>
    <source>
        <strain evidence="1">CLIB 1444</strain>
    </source>
</reference>
<proteinExistence type="predicted"/>
<evidence type="ECO:0000313" key="2">
    <source>
        <dbReference type="Proteomes" id="UP001152531"/>
    </source>
</evidence>
<protein>
    <submittedName>
        <fullName evidence="1">Copper-transporting ATPase</fullName>
    </submittedName>
</protein>
<sequence length="1126" mass="124007">MSEIIVGISGMTCGACSASITEALIQKKGVQSVDISLITEEGRITYDDKFIQSGEIVQTIEDCGFDATVLRSNVSGNSKDEVETIVSIQGMTCGSCSASITKALEELSGVTSVSISLLTENGKVVHDSSISNADIIQSIEDCGFDAQVSSTNNASSYIIESRFQIIGMTCGACSASVTKTLEELEGVVEVSVSLITEEAMIKHTNEISVDSLKTAIEECGFDANFLSSIKTETQINEVEEVTFRVFGLQGSESISNFEYNLEAVITHLGYGILDYNLNIENESTQNTSNIPNSEDPDSEIINEEVGGQDLVNELTIHYDSSKIGIRDILKDLNSINADINFLILNSQYESSELQLKLLSKVKEINYWRSNFFRCFVVGVPIFILSRTQNVKFFKETTIFEGLFLTTLIQGVLSSYVQFKSGKTFQKKFFTFIKMKGGNATMDILVFISSIISFSFSVLSVMIGIWNGVGAPPKTLFETNAMIITYISLGKWIENKAKGATSTALSQLLSLSPNECTIVTDMGLYEQFINTVTAEKTEKGFEQSNDETFPTTVIGIELIQKNDITIILPGSNIPGDGEVIFGESEIDESLITGESLPVYKKVGDGVYGGSINGPGLLHVKITKSGKNSQLQKVIKLVKDSQINKAPIQRYSDYIAARFVPIILLLSLVTFLFWLFFCYLSDSLPKVFKMEENGRYFVCLKLSISVIVVACPCALGLASPTAIMVGTGLGAKYGTLIKGGEILEKASNIDILLFDKTGTLTTGKMNLLRYEIAGTTKQNTDHWWQLIGAIESNSEHPIGQALVKVSRSQLGLFEEDKFVPVTKSFNSVTGMGVKGEVIFNGTTFEMIIGNKKLIHSNNLVVEDIESSNTIIYVVINQEYQGYIELTDELKPKARTIIDHLKYEKNYIVGMVTGDNTKVAERIGKSLGINNANIFSEVSPIHKDKIVEELRSKFKNQAKIAFIGDGINDAPALSNADVGIAIANGTDIAIESSDIVLMNENNDLYGVPMAFEISQKTFRRIKINFIWAMIYNLVMVPFAMGCFLPFNVMLPPIAASLAMAFSSVSVVASSLLLNRWKPDLKNYSVAKDFDIEDFEDFDLKNDDYEAFIRHKAQKNRKTNVWKRGYRLIN</sequence>
<dbReference type="EMBL" id="CALSDN010000009">
    <property type="protein sequence ID" value="CAH6722492.1"/>
    <property type="molecule type" value="Genomic_DNA"/>
</dbReference>
<evidence type="ECO:0000313" key="1">
    <source>
        <dbReference type="EMBL" id="CAH6722492.1"/>
    </source>
</evidence>
<gene>
    <name evidence="1" type="ORF">CLIB1444_09S04764</name>
</gene>
<dbReference type="Proteomes" id="UP001152531">
    <property type="component" value="Unassembled WGS sequence"/>
</dbReference>
<name>A0ACA9YBP1_9ASCO</name>
<organism evidence="1 2">
    <name type="scientific">[Candida] jaroonii</name>
    <dbReference type="NCBI Taxonomy" id="467808"/>
    <lineage>
        <taxon>Eukaryota</taxon>
        <taxon>Fungi</taxon>
        <taxon>Dikarya</taxon>
        <taxon>Ascomycota</taxon>
        <taxon>Saccharomycotina</taxon>
        <taxon>Pichiomycetes</taxon>
        <taxon>Debaryomycetaceae</taxon>
        <taxon>Yamadazyma</taxon>
    </lineage>
</organism>